<dbReference type="OrthoDB" id="21568at2"/>
<dbReference type="Gene3D" id="3.90.79.10">
    <property type="entry name" value="Nucleoside Triphosphate Pyrophosphohydrolase"/>
    <property type="match status" value="1"/>
</dbReference>
<dbReference type="RefSeq" id="WP_141631660.1">
    <property type="nucleotide sequence ID" value="NZ_VIGB01000001.1"/>
</dbReference>
<evidence type="ECO:0000259" key="5">
    <source>
        <dbReference type="PROSITE" id="PS51462"/>
    </source>
</evidence>
<name>A0A540WG41_9ACTN</name>
<keyword evidence="3 4" id="KW-0378">Hydrolase</keyword>
<sequence length="145" mass="16066">MAHPTGIGVHLVLIREDRILLGRRRNTGYADGWWHLPAGHLEAGESVAAGMVREAEEELGLLIAEDELRLVHVLHDRDPDDGVVRLQLFFATDTYRGEPANCESHKCSELRWWPLTGLPEPTVPYLRVALAGIAAGRQLTVQGFG</sequence>
<dbReference type="GO" id="GO:0016787">
    <property type="term" value="F:hydrolase activity"/>
    <property type="evidence" value="ECO:0007669"/>
    <property type="project" value="UniProtKB-KW"/>
</dbReference>
<dbReference type="InterPro" id="IPR020084">
    <property type="entry name" value="NUDIX_hydrolase_CS"/>
</dbReference>
<evidence type="ECO:0000256" key="1">
    <source>
        <dbReference type="ARBA" id="ARBA00001946"/>
    </source>
</evidence>
<organism evidence="7 8">
    <name type="scientific">Kitasatospora acidiphila</name>
    <dbReference type="NCBI Taxonomy" id="2567942"/>
    <lineage>
        <taxon>Bacteria</taxon>
        <taxon>Bacillati</taxon>
        <taxon>Actinomycetota</taxon>
        <taxon>Actinomycetes</taxon>
        <taxon>Kitasatosporales</taxon>
        <taxon>Streptomycetaceae</taxon>
        <taxon>Kitasatospora</taxon>
    </lineage>
</organism>
<evidence type="ECO:0000256" key="4">
    <source>
        <dbReference type="RuleBase" id="RU003476"/>
    </source>
</evidence>
<reference evidence="7 8" key="1">
    <citation type="submission" date="2019-06" db="EMBL/GenBank/DDBJ databases">
        <title>Description of Kitasatospora acidophila sp. nov. isolated from pine grove soil, and reclassification of Streptomyces novaecaesareae to Kitasatospora novaeceasareae comb. nov.</title>
        <authorList>
            <person name="Kim M.J."/>
        </authorList>
    </citation>
    <scope>NUCLEOTIDE SEQUENCE [LARGE SCALE GENOMIC DNA]</scope>
    <source>
        <strain evidence="7 8">MMS16-CNU292</strain>
    </source>
</reference>
<dbReference type="Pfam" id="PF00293">
    <property type="entry name" value="NUDIX"/>
    <property type="match status" value="1"/>
</dbReference>
<dbReference type="AlphaFoldDB" id="A0A540WG41"/>
<feature type="domain" description="Nudix hydrolase" evidence="5">
    <location>
        <begin position="4"/>
        <end position="135"/>
    </location>
</feature>
<evidence type="ECO:0000256" key="3">
    <source>
        <dbReference type="ARBA" id="ARBA00022801"/>
    </source>
</evidence>
<evidence type="ECO:0000313" key="7">
    <source>
        <dbReference type="EMBL" id="TQF08000.1"/>
    </source>
</evidence>
<dbReference type="CDD" id="cd04683">
    <property type="entry name" value="NUDIX_Hydrolase"/>
    <property type="match status" value="1"/>
</dbReference>
<dbReference type="PROSITE" id="PS51462">
    <property type="entry name" value="NUDIX"/>
    <property type="match status" value="1"/>
</dbReference>
<dbReference type="Proteomes" id="UP000319103">
    <property type="component" value="Unassembled WGS sequence"/>
</dbReference>
<evidence type="ECO:0000313" key="6">
    <source>
        <dbReference type="EMBL" id="TQF01979.1"/>
    </source>
</evidence>
<dbReference type="EMBL" id="VIGB01000003">
    <property type="protein sequence ID" value="TQF01979.1"/>
    <property type="molecule type" value="Genomic_DNA"/>
</dbReference>
<comment type="cofactor">
    <cofactor evidence="1">
        <name>Mg(2+)</name>
        <dbReference type="ChEBI" id="CHEBI:18420"/>
    </cofactor>
</comment>
<keyword evidence="8" id="KW-1185">Reference proteome</keyword>
<dbReference type="EMBL" id="VIGB01000001">
    <property type="protein sequence ID" value="TQF08000.1"/>
    <property type="molecule type" value="Genomic_DNA"/>
</dbReference>
<dbReference type="SUPFAM" id="SSF55811">
    <property type="entry name" value="Nudix"/>
    <property type="match status" value="1"/>
</dbReference>
<comment type="similarity">
    <text evidence="2 4">Belongs to the Nudix hydrolase family.</text>
</comment>
<comment type="caution">
    <text evidence="7">The sequence shown here is derived from an EMBL/GenBank/DDBJ whole genome shotgun (WGS) entry which is preliminary data.</text>
</comment>
<dbReference type="InterPro" id="IPR015797">
    <property type="entry name" value="NUDIX_hydrolase-like_dom_sf"/>
</dbReference>
<evidence type="ECO:0000313" key="8">
    <source>
        <dbReference type="Proteomes" id="UP000319103"/>
    </source>
</evidence>
<dbReference type="PROSITE" id="PS00893">
    <property type="entry name" value="NUDIX_BOX"/>
    <property type="match status" value="1"/>
</dbReference>
<evidence type="ECO:0000256" key="2">
    <source>
        <dbReference type="ARBA" id="ARBA00005582"/>
    </source>
</evidence>
<dbReference type="PANTHER" id="PTHR43046">
    <property type="entry name" value="GDP-MANNOSE MANNOSYL HYDROLASE"/>
    <property type="match status" value="1"/>
</dbReference>
<dbReference type="PANTHER" id="PTHR43046:SF16">
    <property type="entry name" value="ADP-RIBOSE PYROPHOSPHATASE YJHB-RELATED"/>
    <property type="match status" value="1"/>
</dbReference>
<dbReference type="InterPro" id="IPR020476">
    <property type="entry name" value="Nudix_hydrolase"/>
</dbReference>
<proteinExistence type="inferred from homology"/>
<protein>
    <submittedName>
        <fullName evidence="7">NUDIX domain-containing protein</fullName>
    </submittedName>
</protein>
<dbReference type="InterPro" id="IPR000086">
    <property type="entry name" value="NUDIX_hydrolase_dom"/>
</dbReference>
<accession>A0A540WG41</accession>
<gene>
    <name evidence="7" type="ORF">E6W39_00065</name>
    <name evidence="6" type="ORF">E6W39_06440</name>
</gene>
<dbReference type="PRINTS" id="PR00502">
    <property type="entry name" value="NUDIXFAMILY"/>
</dbReference>